<dbReference type="EMBL" id="JOKZ01000178">
    <property type="protein sequence ID" value="KKP01806.1"/>
    <property type="molecule type" value="Genomic_DNA"/>
</dbReference>
<dbReference type="Pfam" id="PF11905">
    <property type="entry name" value="DUF3425"/>
    <property type="match status" value="1"/>
</dbReference>
<dbReference type="Proteomes" id="UP000034112">
    <property type="component" value="Unassembled WGS sequence"/>
</dbReference>
<dbReference type="OMA" id="MDSHYLI"/>
<accession>A0A0F9X9C7</accession>
<dbReference type="PANTHER" id="PTHR38116:SF9">
    <property type="entry name" value="BZIP DOMAIN-CONTAINING PROTEIN"/>
    <property type="match status" value="1"/>
</dbReference>
<evidence type="ECO:0008006" key="4">
    <source>
        <dbReference type="Google" id="ProtNLM"/>
    </source>
</evidence>
<evidence type="ECO:0000256" key="1">
    <source>
        <dbReference type="SAM" id="MobiDB-lite"/>
    </source>
</evidence>
<protein>
    <recommendedName>
        <fullName evidence="4">BZIP domain-containing protein</fullName>
    </recommendedName>
</protein>
<evidence type="ECO:0000313" key="3">
    <source>
        <dbReference type="Proteomes" id="UP000034112"/>
    </source>
</evidence>
<gene>
    <name evidence="2" type="ORF">THAR02_06104</name>
</gene>
<organism evidence="2 3">
    <name type="scientific">Trichoderma harzianum</name>
    <name type="common">Hypocrea lixii</name>
    <dbReference type="NCBI Taxonomy" id="5544"/>
    <lineage>
        <taxon>Eukaryota</taxon>
        <taxon>Fungi</taxon>
        <taxon>Dikarya</taxon>
        <taxon>Ascomycota</taxon>
        <taxon>Pezizomycotina</taxon>
        <taxon>Sordariomycetes</taxon>
        <taxon>Hypocreomycetidae</taxon>
        <taxon>Hypocreales</taxon>
        <taxon>Hypocreaceae</taxon>
        <taxon>Trichoderma</taxon>
    </lineage>
</organism>
<dbReference type="AlphaFoldDB" id="A0A0F9X9C7"/>
<sequence length="291" mass="32450">MRDTWIPFVLGPQDDWSKVTNGEDRKRIQNRLSQRARRAQLKAKRSPPNAGYVRSVDVVTVESSPDTATSSSSVLSLVDDLNAESLLSSSDGDNTAHPLTAITEAGTDEDISTQSRPTEALVTMSRHSAHYPETPQLNLNQEFLFLTSTNIIAAYIANATLLQISCTTTHPRTFQITTSSAPASLEPTLLQKTIPHPPVIDIIPFPGVRNRLIRSLDVIDLGKLSQDLVDGAFRVWGHAAWDGMGWEVSEAFARRWWFLMDEQLISVTNFWRRQRLEGGLILRNDEVSVET</sequence>
<feature type="region of interest" description="Disordered" evidence="1">
    <location>
        <begin position="87"/>
        <end position="117"/>
    </location>
</feature>
<reference evidence="3" key="1">
    <citation type="journal article" date="2015" name="Genome Announc.">
        <title>Draft whole-genome sequence of the biocontrol agent Trichoderma harzianum T6776.</title>
        <authorList>
            <person name="Baroncelli R."/>
            <person name="Piaggeschi G."/>
            <person name="Fiorini L."/>
            <person name="Bertolini E."/>
            <person name="Zapparata A."/>
            <person name="Pe M.E."/>
            <person name="Sarrocco S."/>
            <person name="Vannacci G."/>
        </authorList>
    </citation>
    <scope>NUCLEOTIDE SEQUENCE [LARGE SCALE GENOMIC DNA]</scope>
    <source>
        <strain evidence="3">T6776</strain>
    </source>
</reference>
<evidence type="ECO:0000313" key="2">
    <source>
        <dbReference type="EMBL" id="KKP01806.1"/>
    </source>
</evidence>
<dbReference type="PANTHER" id="PTHR38116">
    <property type="entry name" value="CHROMOSOME 7, WHOLE GENOME SHOTGUN SEQUENCE"/>
    <property type="match status" value="1"/>
</dbReference>
<dbReference type="OrthoDB" id="2245989at2759"/>
<dbReference type="InterPro" id="IPR021833">
    <property type="entry name" value="DUF3425"/>
</dbReference>
<comment type="caution">
    <text evidence="2">The sequence shown here is derived from an EMBL/GenBank/DDBJ whole genome shotgun (WGS) entry which is preliminary data.</text>
</comment>
<proteinExistence type="predicted"/>
<name>A0A0F9X9C7_TRIHA</name>